<name>A0AB37Z333_9BACI</name>
<evidence type="ECO:0000313" key="2">
    <source>
        <dbReference type="Proteomes" id="UP000195728"/>
    </source>
</evidence>
<protein>
    <submittedName>
        <fullName evidence="1">Uncharacterized protein</fullName>
    </submittedName>
</protein>
<accession>A0AB37Z333</accession>
<comment type="caution">
    <text evidence="1">The sequence shown here is derived from an EMBL/GenBank/DDBJ whole genome shotgun (WGS) entry which is preliminary data.</text>
</comment>
<sequence length="8" mass="1046">MQKVLWEI</sequence>
<proteinExistence type="predicted"/>
<dbReference type="EMBL" id="FMBG01000025">
    <property type="protein sequence ID" value="SCC68676.1"/>
    <property type="molecule type" value="Genomic_DNA"/>
</dbReference>
<dbReference type="Proteomes" id="UP000195728">
    <property type="component" value="Unassembled WGS sequence"/>
</dbReference>
<gene>
    <name evidence="1" type="ORF">BC10311_06152</name>
</gene>
<organism evidence="1 2">
    <name type="scientific">Bacillus wiedmannii</name>
    <dbReference type="NCBI Taxonomy" id="1890302"/>
    <lineage>
        <taxon>Bacteria</taxon>
        <taxon>Bacillati</taxon>
        <taxon>Bacillota</taxon>
        <taxon>Bacilli</taxon>
        <taxon>Bacillales</taxon>
        <taxon>Bacillaceae</taxon>
        <taxon>Bacillus</taxon>
        <taxon>Bacillus cereus group</taxon>
    </lineage>
</organism>
<reference evidence="1 2" key="1">
    <citation type="submission" date="2016-08" db="EMBL/GenBank/DDBJ databases">
        <authorList>
            <person name="Loux V."/>
            <person name="Rue O."/>
        </authorList>
    </citation>
    <scope>NUCLEOTIDE SEQUENCE [LARGE SCALE GENOMIC DNA]</scope>
    <source>
        <strain evidence="1 2">WSBC_10311</strain>
    </source>
</reference>
<evidence type="ECO:0000313" key="1">
    <source>
        <dbReference type="EMBL" id="SCC68676.1"/>
    </source>
</evidence>